<keyword evidence="1" id="KW-0540">Nuclease</keyword>
<dbReference type="Gene3D" id="3.40.91.50">
    <property type="match status" value="1"/>
</dbReference>
<sequence length="527" mass="62402">MKLWSISTTVRNPERLRDFLKTLKEIEGQPFNVENQIKYQILLIKNRFYKPTHIPSEFIPLWDNPTENISYELAEKIFYLQNYQDPAMRGRQSVNPLNKLGFAVARESLGKIEITELGNNFISGKYDIGFTFFKSLLKLQFPNPWSKDFQEGFDVIPFIAALHLIDRVNQKFSEKGLTQTEFSLFVPSLVNYQQIDEYVEKIALYRKSTDKKQFFYEFAKDFYQTHPNEKQLKNFYEYGDNIMRYFRLTRFFCVSTSFFGAEWRIDIEPNRKIEVEQILRQFSGKALDFQNEKDYLHYIRDIDLPILPNKQAENIKKIIEGVLTGLLQMQKTHQIQLNEEEKALLAISYESFSQSELENLLERLRKILTKFSTIIQKKKLINNANEIQKIISLLQDSKRLRKIEAYQFEKLLADSLKIINDEIEIKPNYPVDDVGEPISHAVGNQADIECFYEKFNAICEVTLDTSLYQWVRETQPVMRHLRDFEKKYKDKNCYCLFIAQKFIKTPCIIFGHLSNMDMMVPNKKLFL</sequence>
<evidence type="ECO:0000313" key="1">
    <source>
        <dbReference type="EMBL" id="PKQ70225.1"/>
    </source>
</evidence>
<keyword evidence="1" id="KW-0255">Endonuclease</keyword>
<dbReference type="EMBL" id="NKXO01000009">
    <property type="protein sequence ID" value="PKQ70225.1"/>
    <property type="molecule type" value="Genomic_DNA"/>
</dbReference>
<dbReference type="AlphaFoldDB" id="A0A2N3IIS1"/>
<dbReference type="Pfam" id="PF09491">
    <property type="entry name" value="RE_AlwI"/>
    <property type="match status" value="1"/>
</dbReference>
<accession>A0A2N3IIS1</accession>
<dbReference type="GO" id="GO:0004519">
    <property type="term" value="F:endonuclease activity"/>
    <property type="evidence" value="ECO:0007669"/>
    <property type="project" value="UniProtKB-KW"/>
</dbReference>
<proteinExistence type="predicted"/>
<organism evidence="1 2">
    <name type="scientific">Raineya orbicola</name>
    <dbReference type="NCBI Taxonomy" id="2016530"/>
    <lineage>
        <taxon>Bacteria</taxon>
        <taxon>Pseudomonadati</taxon>
        <taxon>Bacteroidota</taxon>
        <taxon>Cytophagia</taxon>
        <taxon>Cytophagales</taxon>
        <taxon>Raineyaceae</taxon>
        <taxon>Raineya</taxon>
    </lineage>
</organism>
<keyword evidence="1" id="KW-0378">Hydrolase</keyword>
<dbReference type="OrthoDB" id="5314016at2"/>
<comment type="caution">
    <text evidence="1">The sequence shown here is derived from an EMBL/GenBank/DDBJ whole genome shotgun (WGS) entry which is preliminary data.</text>
</comment>
<dbReference type="InterPro" id="IPR018573">
    <property type="entry name" value="Restrct_endonuc_II_AlwI"/>
</dbReference>
<keyword evidence="2" id="KW-1185">Reference proteome</keyword>
<dbReference type="Proteomes" id="UP000233387">
    <property type="component" value="Unassembled WGS sequence"/>
</dbReference>
<name>A0A2N3IIS1_9BACT</name>
<protein>
    <submittedName>
        <fullName evidence="1">AlwI restriction endonuclease</fullName>
    </submittedName>
</protein>
<gene>
    <name evidence="1" type="ORF">Rain11_0746</name>
</gene>
<evidence type="ECO:0000313" key="2">
    <source>
        <dbReference type="Proteomes" id="UP000233387"/>
    </source>
</evidence>
<reference evidence="1 2" key="1">
    <citation type="submission" date="2017-06" db="EMBL/GenBank/DDBJ databases">
        <title>Raineya orbicola gen. nov., sp. nov. a slightly thermophilic bacterium of the phylum Bacteroidetes and the description of Raineyaceae fam. nov.</title>
        <authorList>
            <person name="Albuquerque L."/>
            <person name="Polonia A.R.M."/>
            <person name="Barroso C."/>
            <person name="Froufe H.J.C."/>
            <person name="Lage O."/>
            <person name="Lobo-Da-Cunha A."/>
            <person name="Egas C."/>
            <person name="Da Costa M.S."/>
        </authorList>
    </citation>
    <scope>NUCLEOTIDE SEQUENCE [LARGE SCALE GENOMIC DNA]</scope>
    <source>
        <strain evidence="1 2">SPSPC-11</strain>
    </source>
</reference>